<accession>W4KHF1</accession>
<dbReference type="InterPro" id="IPR054722">
    <property type="entry name" value="PolX-like_BBD"/>
</dbReference>
<dbReference type="InParanoid" id="W4KHF1"/>
<protein>
    <recommendedName>
        <fullName evidence="1">Retrovirus-related Pol polyprotein from transposon TNT 1-94-like beta-barrel domain-containing protein</fullName>
    </recommendedName>
</protein>
<feature type="domain" description="Retrovirus-related Pol polyprotein from transposon TNT 1-94-like beta-barrel" evidence="1">
    <location>
        <begin position="9"/>
        <end position="92"/>
    </location>
</feature>
<dbReference type="KEGG" id="hir:HETIRDRAFT_448423"/>
<dbReference type="Pfam" id="PF22936">
    <property type="entry name" value="Pol_BBD"/>
    <property type="match status" value="1"/>
</dbReference>
<name>W4KHF1_HETIT</name>
<organism evidence="2 3">
    <name type="scientific">Heterobasidion irregulare (strain TC 32-1)</name>
    <dbReference type="NCBI Taxonomy" id="747525"/>
    <lineage>
        <taxon>Eukaryota</taxon>
        <taxon>Fungi</taxon>
        <taxon>Dikarya</taxon>
        <taxon>Basidiomycota</taxon>
        <taxon>Agaricomycotina</taxon>
        <taxon>Agaricomycetes</taxon>
        <taxon>Russulales</taxon>
        <taxon>Bondarzewiaceae</taxon>
        <taxon>Heterobasidion</taxon>
        <taxon>Heterobasidion annosum species complex</taxon>
    </lineage>
</organism>
<reference evidence="2 3" key="1">
    <citation type="journal article" date="2012" name="New Phytol.">
        <title>Insight into trade-off between wood decay and parasitism from the genome of a fungal forest pathogen.</title>
        <authorList>
            <person name="Olson A."/>
            <person name="Aerts A."/>
            <person name="Asiegbu F."/>
            <person name="Belbahri L."/>
            <person name="Bouzid O."/>
            <person name="Broberg A."/>
            <person name="Canback B."/>
            <person name="Coutinho P.M."/>
            <person name="Cullen D."/>
            <person name="Dalman K."/>
            <person name="Deflorio G."/>
            <person name="van Diepen L.T."/>
            <person name="Dunand C."/>
            <person name="Duplessis S."/>
            <person name="Durling M."/>
            <person name="Gonthier P."/>
            <person name="Grimwood J."/>
            <person name="Fossdal C.G."/>
            <person name="Hansson D."/>
            <person name="Henrissat B."/>
            <person name="Hietala A."/>
            <person name="Himmelstrand K."/>
            <person name="Hoffmeister D."/>
            <person name="Hogberg N."/>
            <person name="James T.Y."/>
            <person name="Karlsson M."/>
            <person name="Kohler A."/>
            <person name="Kues U."/>
            <person name="Lee Y.H."/>
            <person name="Lin Y.C."/>
            <person name="Lind M."/>
            <person name="Lindquist E."/>
            <person name="Lombard V."/>
            <person name="Lucas S."/>
            <person name="Lunden K."/>
            <person name="Morin E."/>
            <person name="Murat C."/>
            <person name="Park J."/>
            <person name="Raffaello T."/>
            <person name="Rouze P."/>
            <person name="Salamov A."/>
            <person name="Schmutz J."/>
            <person name="Solheim H."/>
            <person name="Stahlberg J."/>
            <person name="Velez H."/>
            <person name="de Vries R.P."/>
            <person name="Wiebenga A."/>
            <person name="Woodward S."/>
            <person name="Yakovlev I."/>
            <person name="Garbelotto M."/>
            <person name="Martin F."/>
            <person name="Grigoriev I.V."/>
            <person name="Stenlid J."/>
        </authorList>
    </citation>
    <scope>NUCLEOTIDE SEQUENCE [LARGE SCALE GENOMIC DNA]</scope>
    <source>
        <strain evidence="2 3">TC 32-1</strain>
    </source>
</reference>
<sequence>MTNAKPNTWVVDLGSSSHVAKWEEMFAEYSPGERTIEMAKKGHTMCTASTGSITISTGQAGKQVDSVWLRNMLHTPDATENLLSMSKLDRAGGSAVSGGGKVVLLNKDHK</sequence>
<dbReference type="Proteomes" id="UP000030671">
    <property type="component" value="Unassembled WGS sequence"/>
</dbReference>
<dbReference type="AlphaFoldDB" id="W4KHF1"/>
<dbReference type="RefSeq" id="XP_009542133.1">
    <property type="nucleotide sequence ID" value="XM_009543838.1"/>
</dbReference>
<dbReference type="HOGENOM" id="CLU_2171400_0_0_1"/>
<keyword evidence="3" id="KW-1185">Reference proteome</keyword>
<evidence type="ECO:0000259" key="1">
    <source>
        <dbReference type="Pfam" id="PF22936"/>
    </source>
</evidence>
<proteinExistence type="predicted"/>
<evidence type="ECO:0000313" key="2">
    <source>
        <dbReference type="EMBL" id="ETW85262.1"/>
    </source>
</evidence>
<dbReference type="EMBL" id="KI925455">
    <property type="protein sequence ID" value="ETW85262.1"/>
    <property type="molecule type" value="Genomic_DNA"/>
</dbReference>
<evidence type="ECO:0000313" key="3">
    <source>
        <dbReference type="Proteomes" id="UP000030671"/>
    </source>
</evidence>
<gene>
    <name evidence="2" type="ORF">HETIRDRAFT_448423</name>
</gene>
<dbReference type="GeneID" id="20675857"/>